<dbReference type="InterPro" id="IPR043502">
    <property type="entry name" value="DNA/RNA_pol_sf"/>
</dbReference>
<dbReference type="GO" id="GO:0008168">
    <property type="term" value="F:methyltransferase activity"/>
    <property type="evidence" value="ECO:0007669"/>
    <property type="project" value="InterPro"/>
</dbReference>
<dbReference type="Proteomes" id="UP001152320">
    <property type="component" value="Chromosome 20"/>
</dbReference>
<reference evidence="2" key="1">
    <citation type="submission" date="2021-10" db="EMBL/GenBank/DDBJ databases">
        <title>Tropical sea cucumber genome reveals ecological adaptation and Cuvierian tubules defense mechanism.</title>
        <authorList>
            <person name="Chen T."/>
        </authorList>
    </citation>
    <scope>NUCLEOTIDE SEQUENCE</scope>
    <source>
        <strain evidence="2">Nanhai2018</strain>
        <tissue evidence="2">Muscle</tissue>
    </source>
</reference>
<dbReference type="PROSITE" id="PS50878">
    <property type="entry name" value="RT_POL"/>
    <property type="match status" value="1"/>
</dbReference>
<dbReference type="Pfam" id="PF09004">
    <property type="entry name" value="ALKBH8_N"/>
    <property type="match status" value="1"/>
</dbReference>
<dbReference type="Pfam" id="PF00078">
    <property type="entry name" value="RVT_1"/>
    <property type="match status" value="1"/>
</dbReference>
<dbReference type="OrthoDB" id="411173at2759"/>
<organism evidence="2 3">
    <name type="scientific">Holothuria leucospilota</name>
    <name type="common">Black long sea cucumber</name>
    <name type="synonym">Mertensiothuria leucospilota</name>
    <dbReference type="NCBI Taxonomy" id="206669"/>
    <lineage>
        <taxon>Eukaryota</taxon>
        <taxon>Metazoa</taxon>
        <taxon>Echinodermata</taxon>
        <taxon>Eleutherozoa</taxon>
        <taxon>Echinozoa</taxon>
        <taxon>Holothuroidea</taxon>
        <taxon>Aspidochirotacea</taxon>
        <taxon>Aspidochirotida</taxon>
        <taxon>Holothuriidae</taxon>
        <taxon>Holothuria</taxon>
    </lineage>
</organism>
<evidence type="ECO:0000313" key="2">
    <source>
        <dbReference type="EMBL" id="KAJ8022663.1"/>
    </source>
</evidence>
<sequence>MNDLRPVALTSIAMKTCERFILQYLKEATVDFMDDLQFAYRKDRNTEDAILYTLDNLYSHLEDSRFGTVSARIMFFDFSSAFNTIKPHILADILLKTGVLPCASVKWILHYLTNRTQFVRINYSVSSDITHCSTGVPQGTVLAPFLFTLYTAGIRSDDPCCPLIKFADDAALIGLIRNDDDSSYRQQVFNFVNKVERVNQYKYLGVMFDHQLRWDAHVDYVSRRLKSRMYCLRYLRSFNVNQDILLLFYNSIICSVWSYSIISWSGNATKSLKVIIDNFVKKASRIVGVPLPTVDTVYENRVHEKLISVLKDNSHPMFSKLNDSIIPRSGRMRPPRTHTNRYPSSFLCQAIRIFNLNFTR</sequence>
<comment type="caution">
    <text evidence="2">The sequence shown here is derived from an EMBL/GenBank/DDBJ whole genome shotgun (WGS) entry which is preliminary data.</text>
</comment>
<evidence type="ECO:0000259" key="1">
    <source>
        <dbReference type="PROSITE" id="PS50878"/>
    </source>
</evidence>
<protein>
    <recommendedName>
        <fullName evidence="1">Reverse transcriptase domain-containing protein</fullName>
    </recommendedName>
</protein>
<name>A0A9Q0YHF7_HOLLE</name>
<dbReference type="AlphaFoldDB" id="A0A9Q0YHF7"/>
<dbReference type="GO" id="GO:0016706">
    <property type="term" value="F:2-oxoglutarate-dependent dioxygenase activity"/>
    <property type="evidence" value="ECO:0007669"/>
    <property type="project" value="InterPro"/>
</dbReference>
<proteinExistence type="predicted"/>
<evidence type="ECO:0000313" key="3">
    <source>
        <dbReference type="Proteomes" id="UP001152320"/>
    </source>
</evidence>
<dbReference type="EMBL" id="JAIZAY010000020">
    <property type="protein sequence ID" value="KAJ8022663.1"/>
    <property type="molecule type" value="Genomic_DNA"/>
</dbReference>
<dbReference type="PANTHER" id="PTHR33332">
    <property type="entry name" value="REVERSE TRANSCRIPTASE DOMAIN-CONTAINING PROTEIN"/>
    <property type="match status" value="1"/>
</dbReference>
<feature type="domain" description="Reverse transcriptase" evidence="1">
    <location>
        <begin position="1"/>
        <end position="219"/>
    </location>
</feature>
<dbReference type="SUPFAM" id="SSF56672">
    <property type="entry name" value="DNA/RNA polymerases"/>
    <property type="match status" value="1"/>
</dbReference>
<keyword evidence="3" id="KW-1185">Reference proteome</keyword>
<dbReference type="InterPro" id="IPR000477">
    <property type="entry name" value="RT_dom"/>
</dbReference>
<dbReference type="InterPro" id="IPR015095">
    <property type="entry name" value="AlkB_hom8_N"/>
</dbReference>
<gene>
    <name evidence="2" type="ORF">HOLleu_37627</name>
</gene>
<accession>A0A9Q0YHF7</accession>